<proteinExistence type="predicted"/>
<accession>A0A0F3H0R7</accession>
<organism evidence="2 3">
    <name type="scientific">Candidatus Magnetobacterium bavaricum</name>
    <dbReference type="NCBI Taxonomy" id="29290"/>
    <lineage>
        <taxon>Bacteria</taxon>
        <taxon>Pseudomonadati</taxon>
        <taxon>Nitrospirota</taxon>
        <taxon>Thermodesulfovibrionia</taxon>
        <taxon>Thermodesulfovibrionales</taxon>
        <taxon>Candidatus Magnetobacteriaceae</taxon>
        <taxon>Candidatus Magnetobacterium</taxon>
    </lineage>
</organism>
<dbReference type="Proteomes" id="UP000033423">
    <property type="component" value="Unassembled WGS sequence"/>
</dbReference>
<dbReference type="AlphaFoldDB" id="A0A0F3H0R7"/>
<keyword evidence="3" id="KW-1185">Reference proteome</keyword>
<feature type="domain" description="Antitoxin SocA-like Panacea" evidence="1">
    <location>
        <begin position="10"/>
        <end position="46"/>
    </location>
</feature>
<dbReference type="InterPro" id="IPR025272">
    <property type="entry name" value="SocA_Panacea"/>
</dbReference>
<comment type="caution">
    <text evidence="2">The sequence shown here is derived from an EMBL/GenBank/DDBJ whole genome shotgun (WGS) entry which is preliminary data.</text>
</comment>
<evidence type="ECO:0000259" key="1">
    <source>
        <dbReference type="Pfam" id="PF13274"/>
    </source>
</evidence>
<evidence type="ECO:0000313" key="3">
    <source>
        <dbReference type="Proteomes" id="UP000033423"/>
    </source>
</evidence>
<gene>
    <name evidence="2" type="ORF">MBAV_000070</name>
</gene>
<feature type="non-terminal residue" evidence="2">
    <location>
        <position position="1"/>
    </location>
</feature>
<reference evidence="2 3" key="1">
    <citation type="submission" date="2015-02" db="EMBL/GenBank/DDBJ databases">
        <title>Single-cell genomics of uncultivated deep-branching MTB reveals a conserved set of magnetosome genes.</title>
        <authorList>
            <person name="Kolinko S."/>
            <person name="Richter M."/>
            <person name="Glockner F.O."/>
            <person name="Brachmann A."/>
            <person name="Schuler D."/>
        </authorList>
    </citation>
    <scope>NUCLEOTIDE SEQUENCE [LARGE SCALE GENOMIC DNA]</scope>
    <source>
        <strain evidence="2">TM-1</strain>
    </source>
</reference>
<protein>
    <recommendedName>
        <fullName evidence="1">Antitoxin SocA-like Panacea domain-containing protein</fullName>
    </recommendedName>
</protein>
<dbReference type="Pfam" id="PF13274">
    <property type="entry name" value="SocA_Panacea"/>
    <property type="match status" value="1"/>
</dbReference>
<evidence type="ECO:0000313" key="2">
    <source>
        <dbReference type="EMBL" id="KJU87735.1"/>
    </source>
</evidence>
<sequence>KPSISTDELDMLSETDIEALDFVIQEFGSMTQWQLRDYTHKYPEWHQHEGIFNSARKKREAISNEELLSLLDNDPLTVPEEHLKESWLILTGNFD</sequence>
<name>A0A0F3H0R7_9BACT</name>
<dbReference type="EMBL" id="LACI01000038">
    <property type="protein sequence ID" value="KJU87735.1"/>
    <property type="molecule type" value="Genomic_DNA"/>
</dbReference>